<reference evidence="2" key="1">
    <citation type="journal article" date="2005" name="PLoS Biol.">
        <title>The genomes of Oryza sativa: a history of duplications.</title>
        <authorList>
            <person name="Yu J."/>
            <person name="Wang J."/>
            <person name="Lin W."/>
            <person name="Li S."/>
            <person name="Li H."/>
            <person name="Zhou J."/>
            <person name="Ni P."/>
            <person name="Dong W."/>
            <person name="Hu S."/>
            <person name="Zeng C."/>
            <person name="Zhang J."/>
            <person name="Zhang Y."/>
            <person name="Li R."/>
            <person name="Xu Z."/>
            <person name="Li S."/>
            <person name="Li X."/>
            <person name="Zheng H."/>
            <person name="Cong L."/>
            <person name="Lin L."/>
            <person name="Yin J."/>
            <person name="Geng J."/>
            <person name="Li G."/>
            <person name="Shi J."/>
            <person name="Liu J."/>
            <person name="Lv H."/>
            <person name="Li J."/>
            <person name="Wang J."/>
            <person name="Deng Y."/>
            <person name="Ran L."/>
            <person name="Shi X."/>
            <person name="Wang X."/>
            <person name="Wu Q."/>
            <person name="Li C."/>
            <person name="Ren X."/>
            <person name="Wang J."/>
            <person name="Wang X."/>
            <person name="Li D."/>
            <person name="Liu D."/>
            <person name="Zhang X."/>
            <person name="Ji Z."/>
            <person name="Zhao W."/>
            <person name="Sun Y."/>
            <person name="Zhang Z."/>
            <person name="Bao J."/>
            <person name="Han Y."/>
            <person name="Dong L."/>
            <person name="Ji J."/>
            <person name="Chen P."/>
            <person name="Wu S."/>
            <person name="Liu J."/>
            <person name="Xiao Y."/>
            <person name="Bu D."/>
            <person name="Tan J."/>
            <person name="Yang L."/>
            <person name="Ye C."/>
            <person name="Zhang J."/>
            <person name="Xu J."/>
            <person name="Zhou Y."/>
            <person name="Yu Y."/>
            <person name="Zhang B."/>
            <person name="Zhuang S."/>
            <person name="Wei H."/>
            <person name="Liu B."/>
            <person name="Lei M."/>
            <person name="Yu H."/>
            <person name="Li Y."/>
            <person name="Xu H."/>
            <person name="Wei S."/>
            <person name="He X."/>
            <person name="Fang L."/>
            <person name="Zhang Z."/>
            <person name="Zhang Y."/>
            <person name="Huang X."/>
            <person name="Su Z."/>
            <person name="Tong W."/>
            <person name="Li J."/>
            <person name="Tong Z."/>
            <person name="Li S."/>
            <person name="Ye J."/>
            <person name="Wang L."/>
            <person name="Fang L."/>
            <person name="Lei T."/>
            <person name="Chen C."/>
            <person name="Chen H."/>
            <person name="Xu Z."/>
            <person name="Li H."/>
            <person name="Huang H."/>
            <person name="Zhang F."/>
            <person name="Xu H."/>
            <person name="Li N."/>
            <person name="Zhao C."/>
            <person name="Li S."/>
            <person name="Dong L."/>
            <person name="Huang Y."/>
            <person name="Li L."/>
            <person name="Xi Y."/>
            <person name="Qi Q."/>
            <person name="Li W."/>
            <person name="Zhang B."/>
            <person name="Hu W."/>
            <person name="Zhang Y."/>
            <person name="Tian X."/>
            <person name="Jiao Y."/>
            <person name="Liang X."/>
            <person name="Jin J."/>
            <person name="Gao L."/>
            <person name="Zheng W."/>
            <person name="Hao B."/>
            <person name="Liu S."/>
            <person name="Wang W."/>
            <person name="Yuan L."/>
            <person name="Cao M."/>
            <person name="McDermott J."/>
            <person name="Samudrala R."/>
            <person name="Wang J."/>
            <person name="Wong G.K."/>
            <person name="Yang H."/>
        </authorList>
    </citation>
    <scope>NUCLEOTIDE SEQUENCE [LARGE SCALE GENOMIC DNA]</scope>
</reference>
<gene>
    <name evidence="2" type="ORF">OsJ_13713</name>
</gene>
<accession>B9FDJ6</accession>
<name>B9FDJ6_ORYSJ</name>
<feature type="domain" description="DUF4220" evidence="1">
    <location>
        <begin position="1"/>
        <end position="163"/>
    </location>
</feature>
<dbReference type="PANTHER" id="PTHR31325">
    <property type="entry name" value="OS01G0798800 PROTEIN-RELATED"/>
    <property type="match status" value="1"/>
</dbReference>
<dbReference type="EMBL" id="CM000141">
    <property type="protein sequence ID" value="EEE60463.1"/>
    <property type="molecule type" value="Genomic_DNA"/>
</dbReference>
<proteinExistence type="predicted"/>
<dbReference type="Pfam" id="PF13968">
    <property type="entry name" value="DUF4220"/>
    <property type="match status" value="1"/>
</dbReference>
<dbReference type="Proteomes" id="UP000007752">
    <property type="component" value="Chromosome 4"/>
</dbReference>
<protein>
    <recommendedName>
        <fullName evidence="1">DUF4220 domain-containing protein</fullName>
    </recommendedName>
</protein>
<sequence length="436" mass="48114">MSADSVAMYTLGHMSLNSGLPEQQLVAFWAPFLLLHLGGQDTIAAYAVEDNRLWMHDLQSFAVQVAAAGYVLYKSSASIVVAGNGNHQSTLLCTVWALKCANANAGNDDNSRLVRGMDVIPGQRKSRRARGQSSDGDAEGLLLEAHLLFDICKRLIKGPGVAVAFREDQRRLLAVSLSSTAGQCHREQQQSQRFHHLHPVTRGQHPGDHFGAEGSLIRLDVGALVSTGIRPRSKVVACMGLQDWWNTKRHSWFISIPAAVMRTEATNLDDEVGRHRGRVTLRRWGLFEELGWSVGNEDDGDQASSFASSILLWHIATDVYLKLYRKEIDQDEGQRALVEAIKTLANYMFFLLVVRPQMLPAGSVEQQQQYATKLRAVELGKSDLLAGTFCASFWLSVSRIVRGMIGRKLSTFEHAPNDRCTLGGVPVLCGLRKPNA</sequence>
<reference evidence="2" key="2">
    <citation type="submission" date="2008-12" db="EMBL/GenBank/DDBJ databases">
        <title>Improved gene annotation of the rice (Oryza sativa) genomes.</title>
        <authorList>
            <person name="Wang J."/>
            <person name="Li R."/>
            <person name="Fan W."/>
            <person name="Huang Q."/>
            <person name="Zhang J."/>
            <person name="Zhou Y."/>
            <person name="Hu Y."/>
            <person name="Zi S."/>
            <person name="Li J."/>
            <person name="Ni P."/>
            <person name="Zheng H."/>
            <person name="Zhang Y."/>
            <person name="Zhao M."/>
            <person name="Hao Q."/>
            <person name="McDermott J."/>
            <person name="Samudrala R."/>
            <person name="Kristiansen K."/>
            <person name="Wong G.K.-S."/>
        </authorList>
    </citation>
    <scope>NUCLEOTIDE SEQUENCE</scope>
</reference>
<dbReference type="InterPro" id="IPR025315">
    <property type="entry name" value="DUF4220"/>
</dbReference>
<evidence type="ECO:0000313" key="2">
    <source>
        <dbReference type="EMBL" id="EEE60463.1"/>
    </source>
</evidence>
<organism evidence="2">
    <name type="scientific">Oryza sativa subsp. japonica</name>
    <name type="common">Rice</name>
    <dbReference type="NCBI Taxonomy" id="39947"/>
    <lineage>
        <taxon>Eukaryota</taxon>
        <taxon>Viridiplantae</taxon>
        <taxon>Streptophyta</taxon>
        <taxon>Embryophyta</taxon>
        <taxon>Tracheophyta</taxon>
        <taxon>Spermatophyta</taxon>
        <taxon>Magnoliopsida</taxon>
        <taxon>Liliopsida</taxon>
        <taxon>Poales</taxon>
        <taxon>Poaceae</taxon>
        <taxon>BOP clade</taxon>
        <taxon>Oryzoideae</taxon>
        <taxon>Oryzeae</taxon>
        <taxon>Oryzinae</taxon>
        <taxon>Oryza</taxon>
        <taxon>Oryza sativa</taxon>
    </lineage>
</organism>
<evidence type="ECO:0000259" key="1">
    <source>
        <dbReference type="Pfam" id="PF13968"/>
    </source>
</evidence>
<dbReference type="AlphaFoldDB" id="B9FDJ6"/>